<sequence length="78" mass="7951">MRLNSSKLTMPSPSLSTRRIMSRHSATAGRARPSEPNTVPSSSAEMSPSLLPSNTSNASLRSLSSSSASSPSSAASSA</sequence>
<feature type="compositionally biased region" description="Polar residues" evidence="1">
    <location>
        <begin position="35"/>
        <end position="52"/>
    </location>
</feature>
<feature type="compositionally biased region" description="Low complexity" evidence="1">
    <location>
        <begin position="53"/>
        <end position="78"/>
    </location>
</feature>
<dbReference type="EnsemblPlants" id="OB06G14420.1">
    <property type="protein sequence ID" value="OB06G14420.1"/>
    <property type="gene ID" value="OB06G14420"/>
</dbReference>
<keyword evidence="3" id="KW-1185">Reference proteome</keyword>
<evidence type="ECO:0000313" key="2">
    <source>
        <dbReference type="EnsemblPlants" id="OB06G14420.1"/>
    </source>
</evidence>
<dbReference type="Proteomes" id="UP000006038">
    <property type="component" value="Chromosome 6"/>
</dbReference>
<feature type="compositionally biased region" description="Polar residues" evidence="1">
    <location>
        <begin position="1"/>
        <end position="19"/>
    </location>
</feature>
<name>J3MBP8_ORYBR</name>
<dbReference type="HOGENOM" id="CLU_2629153_0_0_1"/>
<reference evidence="2" key="2">
    <citation type="submission" date="2013-04" db="UniProtKB">
        <authorList>
            <consortium name="EnsemblPlants"/>
        </authorList>
    </citation>
    <scope>IDENTIFICATION</scope>
</reference>
<proteinExistence type="predicted"/>
<protein>
    <submittedName>
        <fullName evidence="2">Uncharacterized protein</fullName>
    </submittedName>
</protein>
<evidence type="ECO:0000313" key="3">
    <source>
        <dbReference type="Proteomes" id="UP000006038"/>
    </source>
</evidence>
<evidence type="ECO:0000256" key="1">
    <source>
        <dbReference type="SAM" id="MobiDB-lite"/>
    </source>
</evidence>
<organism evidence="2">
    <name type="scientific">Oryza brachyantha</name>
    <name type="common">malo sina</name>
    <dbReference type="NCBI Taxonomy" id="4533"/>
    <lineage>
        <taxon>Eukaryota</taxon>
        <taxon>Viridiplantae</taxon>
        <taxon>Streptophyta</taxon>
        <taxon>Embryophyta</taxon>
        <taxon>Tracheophyta</taxon>
        <taxon>Spermatophyta</taxon>
        <taxon>Magnoliopsida</taxon>
        <taxon>Liliopsida</taxon>
        <taxon>Poales</taxon>
        <taxon>Poaceae</taxon>
        <taxon>BOP clade</taxon>
        <taxon>Oryzoideae</taxon>
        <taxon>Oryzeae</taxon>
        <taxon>Oryzinae</taxon>
        <taxon>Oryza</taxon>
    </lineage>
</organism>
<dbReference type="AlphaFoldDB" id="J3MBP8"/>
<feature type="region of interest" description="Disordered" evidence="1">
    <location>
        <begin position="1"/>
        <end position="78"/>
    </location>
</feature>
<reference evidence="2" key="1">
    <citation type="journal article" date="2013" name="Nat. Commun.">
        <title>Whole-genome sequencing of Oryza brachyantha reveals mechanisms underlying Oryza genome evolution.</title>
        <authorList>
            <person name="Chen J."/>
            <person name="Huang Q."/>
            <person name="Gao D."/>
            <person name="Wang J."/>
            <person name="Lang Y."/>
            <person name="Liu T."/>
            <person name="Li B."/>
            <person name="Bai Z."/>
            <person name="Luis Goicoechea J."/>
            <person name="Liang C."/>
            <person name="Chen C."/>
            <person name="Zhang W."/>
            <person name="Sun S."/>
            <person name="Liao Y."/>
            <person name="Zhang X."/>
            <person name="Yang L."/>
            <person name="Song C."/>
            <person name="Wang M."/>
            <person name="Shi J."/>
            <person name="Liu G."/>
            <person name="Liu J."/>
            <person name="Zhou H."/>
            <person name="Zhou W."/>
            <person name="Yu Q."/>
            <person name="An N."/>
            <person name="Chen Y."/>
            <person name="Cai Q."/>
            <person name="Wang B."/>
            <person name="Liu B."/>
            <person name="Min J."/>
            <person name="Huang Y."/>
            <person name="Wu H."/>
            <person name="Li Z."/>
            <person name="Zhang Y."/>
            <person name="Yin Y."/>
            <person name="Song W."/>
            <person name="Jiang J."/>
            <person name="Jackson S.A."/>
            <person name="Wing R.A."/>
            <person name="Wang J."/>
            <person name="Chen M."/>
        </authorList>
    </citation>
    <scope>NUCLEOTIDE SEQUENCE [LARGE SCALE GENOMIC DNA]</scope>
    <source>
        <strain evidence="2">cv. IRGC 101232</strain>
    </source>
</reference>
<accession>J3MBP8</accession>
<dbReference type="Gramene" id="OB06G14420.1">
    <property type="protein sequence ID" value="OB06G14420.1"/>
    <property type="gene ID" value="OB06G14420"/>
</dbReference>